<feature type="transmembrane region" description="Helical" evidence="1">
    <location>
        <begin position="7"/>
        <end position="30"/>
    </location>
</feature>
<evidence type="ECO:0000256" key="1">
    <source>
        <dbReference type="SAM" id="Phobius"/>
    </source>
</evidence>
<organism evidence="2 3">
    <name type="scientific">Ancylostoma ceylanicum</name>
    <dbReference type="NCBI Taxonomy" id="53326"/>
    <lineage>
        <taxon>Eukaryota</taxon>
        <taxon>Metazoa</taxon>
        <taxon>Ecdysozoa</taxon>
        <taxon>Nematoda</taxon>
        <taxon>Chromadorea</taxon>
        <taxon>Rhabditida</taxon>
        <taxon>Rhabditina</taxon>
        <taxon>Rhabditomorpha</taxon>
        <taxon>Strongyloidea</taxon>
        <taxon>Ancylostomatidae</taxon>
        <taxon>Ancylostomatinae</taxon>
        <taxon>Ancylostoma</taxon>
    </lineage>
</organism>
<accession>A0A016T7K9</accession>
<dbReference type="Proteomes" id="UP000024635">
    <property type="component" value="Unassembled WGS sequence"/>
</dbReference>
<keyword evidence="1" id="KW-0472">Membrane</keyword>
<comment type="caution">
    <text evidence="2">The sequence shown here is derived from an EMBL/GenBank/DDBJ whole genome shotgun (WGS) entry which is preliminary data.</text>
</comment>
<dbReference type="EMBL" id="JARK01001466">
    <property type="protein sequence ID" value="EYB98574.1"/>
    <property type="molecule type" value="Genomic_DNA"/>
</dbReference>
<protein>
    <submittedName>
        <fullName evidence="2">Uncharacterized protein</fullName>
    </submittedName>
</protein>
<keyword evidence="1" id="KW-0812">Transmembrane</keyword>
<keyword evidence="3" id="KW-1185">Reference proteome</keyword>
<evidence type="ECO:0000313" key="3">
    <source>
        <dbReference type="Proteomes" id="UP000024635"/>
    </source>
</evidence>
<gene>
    <name evidence="2" type="primary">Acey_s0130.g1546</name>
    <name evidence="2" type="ORF">Y032_0130g1546</name>
</gene>
<keyword evidence="1" id="KW-1133">Transmembrane helix</keyword>
<dbReference type="AlphaFoldDB" id="A0A016T7K9"/>
<evidence type="ECO:0000313" key="2">
    <source>
        <dbReference type="EMBL" id="EYB98574.1"/>
    </source>
</evidence>
<proteinExistence type="predicted"/>
<reference evidence="3" key="1">
    <citation type="journal article" date="2015" name="Nat. Genet.">
        <title>The genome and transcriptome of the zoonotic hookworm Ancylostoma ceylanicum identify infection-specific gene families.</title>
        <authorList>
            <person name="Schwarz E.M."/>
            <person name="Hu Y."/>
            <person name="Antoshechkin I."/>
            <person name="Miller M.M."/>
            <person name="Sternberg P.W."/>
            <person name="Aroian R.V."/>
        </authorList>
    </citation>
    <scope>NUCLEOTIDE SEQUENCE</scope>
    <source>
        <strain evidence="3">HY135</strain>
    </source>
</reference>
<dbReference type="OrthoDB" id="5852501at2759"/>
<name>A0A016T7K9_9BILA</name>
<sequence>MHFLRNVVFTAWLLVLLWLLSILMSLFALFSNSYNLLLPHLVWTVRVDAHLATIQTSRSQPCIQAILCVVCVCCSVTLLLSDTRPWTMIFSTGISVLLAVSVVFETKCFLAMRKCLH</sequence>
<feature type="transmembrane region" description="Helical" evidence="1">
    <location>
        <begin position="86"/>
        <end position="104"/>
    </location>
</feature>